<dbReference type="Gene3D" id="1.25.40.10">
    <property type="entry name" value="Tetratricopeptide repeat domain"/>
    <property type="match status" value="1"/>
</dbReference>
<accession>A0ABV7H4L5</accession>
<evidence type="ECO:0000256" key="4">
    <source>
        <dbReference type="ARBA" id="ARBA00022475"/>
    </source>
</evidence>
<feature type="domain" description="HemY N-terminal" evidence="11">
    <location>
        <begin position="26"/>
        <end position="131"/>
    </location>
</feature>
<dbReference type="NCBIfam" id="TIGR00540">
    <property type="entry name" value="TPR_hemY_coli"/>
    <property type="match status" value="1"/>
</dbReference>
<evidence type="ECO:0000256" key="5">
    <source>
        <dbReference type="ARBA" id="ARBA00022519"/>
    </source>
</evidence>
<comment type="pathway">
    <text evidence="3">Porphyrin-containing compound metabolism; protoheme biosynthesis.</text>
</comment>
<keyword evidence="13" id="KW-1185">Reference proteome</keyword>
<evidence type="ECO:0000256" key="8">
    <source>
        <dbReference type="ARBA" id="ARBA00023136"/>
    </source>
</evidence>
<keyword evidence="7 10" id="KW-1133">Transmembrane helix</keyword>
<comment type="subcellular location">
    <subcellularLocation>
        <location evidence="2">Cell inner membrane</location>
        <topology evidence="2">Multi-pass membrane protein</topology>
    </subcellularLocation>
</comment>
<dbReference type="EMBL" id="JBHRTI010000003">
    <property type="protein sequence ID" value="MFC3146546.1"/>
    <property type="molecule type" value="Genomic_DNA"/>
</dbReference>
<evidence type="ECO:0000256" key="2">
    <source>
        <dbReference type="ARBA" id="ARBA00004429"/>
    </source>
</evidence>
<evidence type="ECO:0000256" key="6">
    <source>
        <dbReference type="ARBA" id="ARBA00022692"/>
    </source>
</evidence>
<proteinExistence type="predicted"/>
<evidence type="ECO:0000256" key="7">
    <source>
        <dbReference type="ARBA" id="ARBA00022989"/>
    </source>
</evidence>
<keyword evidence="5" id="KW-0997">Cell inner membrane</keyword>
<dbReference type="Proteomes" id="UP001595556">
    <property type="component" value="Unassembled WGS sequence"/>
</dbReference>
<evidence type="ECO:0000256" key="3">
    <source>
        <dbReference type="ARBA" id="ARBA00004744"/>
    </source>
</evidence>
<dbReference type="RefSeq" id="WP_377300845.1">
    <property type="nucleotide sequence ID" value="NZ_CP180191.1"/>
</dbReference>
<keyword evidence="9" id="KW-0627">Porphyrin biosynthesis</keyword>
<name>A0ABV7H4L5_9BURK</name>
<evidence type="ECO:0000313" key="12">
    <source>
        <dbReference type="EMBL" id="MFC3146546.1"/>
    </source>
</evidence>
<keyword evidence="4" id="KW-1003">Cell membrane</keyword>
<comment type="function">
    <text evidence="1">Involved in a late step of protoheme IX synthesis.</text>
</comment>
<organism evidence="12 13">
    <name type="scientific">Piscinibacterium candidicorallinum</name>
    <dbReference type="NCBI Taxonomy" id="1793872"/>
    <lineage>
        <taxon>Bacteria</taxon>
        <taxon>Pseudomonadati</taxon>
        <taxon>Pseudomonadota</taxon>
        <taxon>Betaproteobacteria</taxon>
        <taxon>Burkholderiales</taxon>
        <taxon>Piscinibacterium</taxon>
    </lineage>
</organism>
<evidence type="ECO:0000313" key="13">
    <source>
        <dbReference type="Proteomes" id="UP001595556"/>
    </source>
</evidence>
<dbReference type="SUPFAM" id="SSF48452">
    <property type="entry name" value="TPR-like"/>
    <property type="match status" value="1"/>
</dbReference>
<reference evidence="13" key="1">
    <citation type="journal article" date="2019" name="Int. J. Syst. Evol. Microbiol.">
        <title>The Global Catalogue of Microorganisms (GCM) 10K type strain sequencing project: providing services to taxonomists for standard genome sequencing and annotation.</title>
        <authorList>
            <consortium name="The Broad Institute Genomics Platform"/>
            <consortium name="The Broad Institute Genome Sequencing Center for Infectious Disease"/>
            <person name="Wu L."/>
            <person name="Ma J."/>
        </authorList>
    </citation>
    <scope>NUCLEOTIDE SEQUENCE [LARGE SCALE GENOMIC DNA]</scope>
    <source>
        <strain evidence="13">KCTC 52168</strain>
    </source>
</reference>
<evidence type="ECO:0000256" key="9">
    <source>
        <dbReference type="ARBA" id="ARBA00023244"/>
    </source>
</evidence>
<comment type="caution">
    <text evidence="12">The sequence shown here is derived from an EMBL/GenBank/DDBJ whole genome shotgun (WGS) entry which is preliminary data.</text>
</comment>
<dbReference type="InterPro" id="IPR005254">
    <property type="entry name" value="Heme_biosyn_assoc_TPR_pro"/>
</dbReference>
<sequence>MKRVIWFLFIAVVAALLAIAARRAEGNVAILIPPYRIDLSLNAAVLILLGTFIAGYVLLGVANAARRLPEQARAYRARRRLEGASASLAAAVRAMVEGRWSRAVTLAASAAEQPETAGAASLIAARASAQLGETERTAKWIARAGETQDMQAAIDVLQAEIALEAREPHKALEAIERVQARGARHVHTLRLKLKAAVALQHWEDVLRLARQLEKHKALHPLAAAKTKSDAYEALFQRLQGDAYGVNALWQQVPAAERKDPAVALAAAQAFDAADLGLQSRMVLEAALAQHWDERLIAAYAQGHENSMAARIAQAEAWLERHSTDGALLVALGRLCLREQLWGKARQYLERSLAYRNAPETHALLGELAEQSGDRDAAFTHFQRAAKV</sequence>
<evidence type="ECO:0000256" key="1">
    <source>
        <dbReference type="ARBA" id="ARBA00002962"/>
    </source>
</evidence>
<protein>
    <submittedName>
        <fullName evidence="12">Heme biosynthesis HemY N-terminal domain-containing protein</fullName>
    </submittedName>
</protein>
<feature type="transmembrane region" description="Helical" evidence="10">
    <location>
        <begin position="39"/>
        <end position="59"/>
    </location>
</feature>
<keyword evidence="6 10" id="KW-0812">Transmembrane</keyword>
<keyword evidence="8 10" id="KW-0472">Membrane</keyword>
<dbReference type="Pfam" id="PF07219">
    <property type="entry name" value="HemY_N"/>
    <property type="match status" value="1"/>
</dbReference>
<dbReference type="InterPro" id="IPR010817">
    <property type="entry name" value="HemY_N"/>
</dbReference>
<gene>
    <name evidence="12" type="ORF">ACFOEN_02690</name>
</gene>
<evidence type="ECO:0000259" key="11">
    <source>
        <dbReference type="Pfam" id="PF07219"/>
    </source>
</evidence>
<evidence type="ECO:0000256" key="10">
    <source>
        <dbReference type="SAM" id="Phobius"/>
    </source>
</evidence>
<dbReference type="InterPro" id="IPR011990">
    <property type="entry name" value="TPR-like_helical_dom_sf"/>
</dbReference>